<dbReference type="AlphaFoldDB" id="A0A2L2Y2Q7"/>
<dbReference type="GO" id="GO:0005737">
    <property type="term" value="C:cytoplasm"/>
    <property type="evidence" value="ECO:0007669"/>
    <property type="project" value="TreeGrafter"/>
</dbReference>
<evidence type="ECO:0000256" key="2">
    <source>
        <dbReference type="ARBA" id="ARBA00043974"/>
    </source>
</evidence>
<reference evidence="3" key="1">
    <citation type="journal article" date="2016" name="Mol. Ecol. Resour.">
        <title>Evaluation of the impact of RNA preservation methods of spiders for de novo transcriptome assembly.</title>
        <authorList>
            <person name="Kono N."/>
            <person name="Nakamura H."/>
            <person name="Ito Y."/>
            <person name="Tomita M."/>
            <person name="Arakawa K."/>
        </authorList>
    </citation>
    <scope>NUCLEOTIDE SEQUENCE</scope>
    <source>
        <tissue evidence="3">Whole body</tissue>
    </source>
</reference>
<dbReference type="InterPro" id="IPR008012">
    <property type="entry name" value="Ump1"/>
</dbReference>
<name>A0A2L2Y2Q7_PARTP</name>
<dbReference type="PANTHER" id="PTHR12828:SF3">
    <property type="entry name" value="PROTEASOME MATURATION PROTEIN"/>
    <property type="match status" value="1"/>
</dbReference>
<accession>A0A2L2Y2Q7</accession>
<dbReference type="GO" id="GO:0000502">
    <property type="term" value="C:proteasome complex"/>
    <property type="evidence" value="ECO:0007669"/>
    <property type="project" value="UniProtKB-KW"/>
</dbReference>
<dbReference type="GeneID" id="107450179"/>
<dbReference type="GO" id="GO:0005634">
    <property type="term" value="C:nucleus"/>
    <property type="evidence" value="ECO:0007669"/>
    <property type="project" value="TreeGrafter"/>
</dbReference>
<proteinExistence type="evidence at transcript level"/>
<dbReference type="Pfam" id="PF05348">
    <property type="entry name" value="UMP1"/>
    <property type="match status" value="1"/>
</dbReference>
<dbReference type="KEGG" id="ptep:107450179"/>
<protein>
    <submittedName>
        <fullName evidence="3">Proteasome maturation protein</fullName>
    </submittedName>
</protein>
<dbReference type="GO" id="GO:0043248">
    <property type="term" value="P:proteasome assembly"/>
    <property type="evidence" value="ECO:0007669"/>
    <property type="project" value="InterPro"/>
</dbReference>
<evidence type="ECO:0000313" key="3">
    <source>
        <dbReference type="EMBL" id="LAA01600.1"/>
    </source>
</evidence>
<dbReference type="PANTHER" id="PTHR12828">
    <property type="entry name" value="PROTEASOME MATURATION PROTEIN UMP1"/>
    <property type="match status" value="1"/>
</dbReference>
<comment type="similarity">
    <text evidence="2">Belongs to the POMP/UMP1 family.</text>
</comment>
<keyword evidence="3" id="KW-0647">Proteasome</keyword>
<dbReference type="EMBL" id="IAAA01006486">
    <property type="protein sequence ID" value="LAA01600.1"/>
    <property type="molecule type" value="mRNA"/>
</dbReference>
<organism evidence="3">
    <name type="scientific">Parasteatoda tepidariorum</name>
    <name type="common">Common house spider</name>
    <name type="synonym">Achaearanea tepidariorum</name>
    <dbReference type="NCBI Taxonomy" id="114398"/>
    <lineage>
        <taxon>Eukaryota</taxon>
        <taxon>Metazoa</taxon>
        <taxon>Ecdysozoa</taxon>
        <taxon>Arthropoda</taxon>
        <taxon>Chelicerata</taxon>
        <taxon>Arachnida</taxon>
        <taxon>Araneae</taxon>
        <taxon>Araneomorphae</taxon>
        <taxon>Entelegynae</taxon>
        <taxon>Araneoidea</taxon>
        <taxon>Theridiidae</taxon>
        <taxon>Parasteatoda</taxon>
    </lineage>
</organism>
<evidence type="ECO:0000256" key="1">
    <source>
        <dbReference type="ARBA" id="ARBA00023186"/>
    </source>
</evidence>
<sequence>MDLPSLKPKPQVADKVEIAETSSYGTYETLTNGFTSVRSQLCGPSALEESERNYCVNAENMKMAGLRRTQGIHAPLRLIHERNAAKKIQRLPFLPSSNIALETLEGRDETIDMDDFIFNDPFEGVESLASPFMVMEKHLFGAKK</sequence>
<dbReference type="OrthoDB" id="15001at2759"/>
<dbReference type="RefSeq" id="XP_015921411.1">
    <property type="nucleotide sequence ID" value="XM_016065925.3"/>
</dbReference>
<dbReference type="OMA" id="YDTMTNG"/>
<keyword evidence="1" id="KW-0143">Chaperone</keyword>